<sequence>MTLLLDTTLPRSLDALLARPWPAGATVEAWLFEDAESRRAAERALAARGVAARLRSAYKPLLHAFLEEIDLSGVAAIAVAYPVHPAAAPQRFLTEAYPLAALVGAVPLRFTAQEPRETDLPAYEVRLTLAKGGTREFGVPAPNRRHADAFGRALLSPTGWLGDGGTGGRLETDYEAAFAQAMAAVTAHPWGEAEPFFEELSVRIGIPARDRALACGEEAVSLAEALHEDLYFSLLEHFQARTGRPPGDRHLRPGQIVPEITIRDGAVTVTVETRPLCGPADPLPAAGAGILAAEDLPALLAALGGTALTATARSGRPVLGRYVGGDAPRERAVTIGSGQHPNEVTGPAGALAAARVLAARDGAHFTVSPLENPDGAALQRRLAAGNPRHMHHAARYTALGDDLEYRITPPFHETAIRHEAERCSGALLHVNLHGYPAHEWTRPLSGYLPSGFETWSLPRGFFLILRHWRGWAPSAEALALAVTARLAEDAGLMALTRAQLALSARHAPLPELRTINGIPCLIAEDARHRVPLTLITEYPDETIAGEALAAGIRVQARTVLAAYDAFQALALPEA</sequence>
<name>A0A2U8WIW2_9HYPH</name>
<reference evidence="1 2" key="1">
    <citation type="submission" date="2018-05" db="EMBL/GenBank/DDBJ databases">
        <title>Complete Genome Sequence of Methylobacterium sp. 17Sr1-28.</title>
        <authorList>
            <person name="Srinivasan S."/>
        </authorList>
    </citation>
    <scope>NUCLEOTIDE SEQUENCE [LARGE SCALE GENOMIC DNA]</scope>
    <source>
        <strain evidence="1 2">17Sr1-28</strain>
    </source>
</reference>
<organism evidence="1 2">
    <name type="scientific">Methylobacterium terrae</name>
    <dbReference type="NCBI Taxonomy" id="2202827"/>
    <lineage>
        <taxon>Bacteria</taxon>
        <taxon>Pseudomonadati</taxon>
        <taxon>Pseudomonadota</taxon>
        <taxon>Alphaproteobacteria</taxon>
        <taxon>Hyphomicrobiales</taxon>
        <taxon>Methylobacteriaceae</taxon>
        <taxon>Methylobacterium</taxon>
    </lineage>
</organism>
<dbReference type="EMBL" id="CP029553">
    <property type="protein sequence ID" value="AWN46029.1"/>
    <property type="molecule type" value="Genomic_DNA"/>
</dbReference>
<dbReference type="RefSeq" id="WP_109958385.1">
    <property type="nucleotide sequence ID" value="NZ_CP029553.1"/>
</dbReference>
<evidence type="ECO:0000313" key="1">
    <source>
        <dbReference type="EMBL" id="AWN46029.1"/>
    </source>
</evidence>
<accession>A0A2U8WIW2</accession>
<dbReference type="AlphaFoldDB" id="A0A2U8WIW2"/>
<dbReference type="SUPFAM" id="SSF53187">
    <property type="entry name" value="Zn-dependent exopeptidases"/>
    <property type="match status" value="1"/>
</dbReference>
<proteinExistence type="predicted"/>
<dbReference type="Gene3D" id="3.40.630.10">
    <property type="entry name" value="Zn peptidases"/>
    <property type="match status" value="1"/>
</dbReference>
<gene>
    <name evidence="1" type="ORF">DK419_06635</name>
</gene>
<keyword evidence="2" id="KW-1185">Reference proteome</keyword>
<protein>
    <submittedName>
        <fullName evidence="1">Peptidase M14</fullName>
    </submittedName>
</protein>
<dbReference type="OrthoDB" id="7956186at2"/>
<evidence type="ECO:0000313" key="2">
    <source>
        <dbReference type="Proteomes" id="UP000245444"/>
    </source>
</evidence>
<dbReference type="KEGG" id="mtea:DK419_06635"/>
<dbReference type="Proteomes" id="UP000245444">
    <property type="component" value="Chromosome"/>
</dbReference>